<feature type="region of interest" description="Disordered" evidence="15">
    <location>
        <begin position="1"/>
        <end position="50"/>
    </location>
</feature>
<dbReference type="Proteomes" id="UP001329825">
    <property type="component" value="Chromosome 11"/>
</dbReference>
<feature type="transmembrane region" description="Helical" evidence="16">
    <location>
        <begin position="502"/>
        <end position="527"/>
    </location>
</feature>
<dbReference type="Gene3D" id="3.30.40.10">
    <property type="entry name" value="Zinc/RING finger domain, C3HC4 (zinc finger)"/>
    <property type="match status" value="1"/>
</dbReference>
<dbReference type="SUPFAM" id="SSF57850">
    <property type="entry name" value="RING/U-box"/>
    <property type="match status" value="1"/>
</dbReference>
<evidence type="ECO:0000256" key="13">
    <source>
        <dbReference type="ARBA" id="ARBA00023136"/>
    </source>
</evidence>
<dbReference type="InterPro" id="IPR021319">
    <property type="entry name" value="DUF2921"/>
</dbReference>
<evidence type="ECO:0000256" key="12">
    <source>
        <dbReference type="ARBA" id="ARBA00022989"/>
    </source>
</evidence>
<feature type="region of interest" description="Disordered" evidence="15">
    <location>
        <begin position="245"/>
        <end position="269"/>
    </location>
</feature>
<dbReference type="SMART" id="SM00184">
    <property type="entry name" value="RING"/>
    <property type="match status" value="1"/>
</dbReference>
<dbReference type="Pfam" id="PF12678">
    <property type="entry name" value="zf-rbx1"/>
    <property type="match status" value="1"/>
</dbReference>
<protein>
    <recommendedName>
        <fullName evidence="4">RING-type E3 ubiquitin transferase</fullName>
        <ecNumber evidence="4">2.3.2.27</ecNumber>
    </recommendedName>
</protein>
<dbReference type="InterPro" id="IPR013083">
    <property type="entry name" value="Znf_RING/FYVE/PHD"/>
</dbReference>
<keyword evidence="13 16" id="KW-0472">Membrane</keyword>
<evidence type="ECO:0000313" key="19">
    <source>
        <dbReference type="Proteomes" id="UP001329825"/>
    </source>
</evidence>
<feature type="transmembrane region" description="Helical" evidence="16">
    <location>
        <begin position="472"/>
        <end position="490"/>
    </location>
</feature>
<feature type="compositionally biased region" description="Basic and acidic residues" evidence="15">
    <location>
        <begin position="250"/>
        <end position="269"/>
    </location>
</feature>
<evidence type="ECO:0000259" key="17">
    <source>
        <dbReference type="PROSITE" id="PS50089"/>
    </source>
</evidence>
<dbReference type="InterPro" id="IPR001841">
    <property type="entry name" value="Znf_RING"/>
</dbReference>
<feature type="region of interest" description="Disordered" evidence="15">
    <location>
        <begin position="284"/>
        <end position="311"/>
    </location>
</feature>
<dbReference type="InterPro" id="IPR024766">
    <property type="entry name" value="Znf_RING_H2"/>
</dbReference>
<comment type="subcellular location">
    <subcellularLocation>
        <location evidence="2">Endomembrane system</location>
        <topology evidence="2">Multi-pass membrane protein</topology>
    </subcellularLocation>
</comment>
<organism evidence="18 19">
    <name type="scientific">Kwoniella shivajii</name>
    <dbReference type="NCBI Taxonomy" id="564305"/>
    <lineage>
        <taxon>Eukaryota</taxon>
        <taxon>Fungi</taxon>
        <taxon>Dikarya</taxon>
        <taxon>Basidiomycota</taxon>
        <taxon>Agaricomycotina</taxon>
        <taxon>Tremellomycetes</taxon>
        <taxon>Tremellales</taxon>
        <taxon>Cryptococcaceae</taxon>
        <taxon>Kwoniella</taxon>
    </lineage>
</organism>
<feature type="transmembrane region" description="Helical" evidence="16">
    <location>
        <begin position="680"/>
        <end position="700"/>
    </location>
</feature>
<evidence type="ECO:0000313" key="18">
    <source>
        <dbReference type="EMBL" id="WRT70497.1"/>
    </source>
</evidence>
<keyword evidence="12 16" id="KW-1133">Transmembrane helix</keyword>
<dbReference type="InterPro" id="IPR050731">
    <property type="entry name" value="HRD1_E3_ubiq-ligases"/>
</dbReference>
<feature type="compositionally biased region" description="Low complexity" evidence="15">
    <location>
        <begin position="284"/>
        <end position="304"/>
    </location>
</feature>
<keyword evidence="8" id="KW-0732">Signal</keyword>
<keyword evidence="9 14" id="KW-0863">Zinc-finger</keyword>
<keyword evidence="19" id="KW-1185">Reference proteome</keyword>
<keyword evidence="10" id="KW-0833">Ubl conjugation pathway</keyword>
<dbReference type="GeneID" id="87959625"/>
<dbReference type="RefSeq" id="XP_062795236.1">
    <property type="nucleotide sequence ID" value="XM_062939185.1"/>
</dbReference>
<evidence type="ECO:0000256" key="8">
    <source>
        <dbReference type="ARBA" id="ARBA00022729"/>
    </source>
</evidence>
<evidence type="ECO:0000256" key="10">
    <source>
        <dbReference type="ARBA" id="ARBA00022786"/>
    </source>
</evidence>
<feature type="compositionally biased region" description="Pro residues" evidence="15">
    <location>
        <begin position="14"/>
        <end position="23"/>
    </location>
</feature>
<evidence type="ECO:0000256" key="16">
    <source>
        <dbReference type="SAM" id="Phobius"/>
    </source>
</evidence>
<evidence type="ECO:0000256" key="2">
    <source>
        <dbReference type="ARBA" id="ARBA00004127"/>
    </source>
</evidence>
<evidence type="ECO:0000256" key="15">
    <source>
        <dbReference type="SAM" id="MobiDB-lite"/>
    </source>
</evidence>
<comment type="catalytic activity">
    <reaction evidence="1">
        <text>S-ubiquitinyl-[E2 ubiquitin-conjugating enzyme]-L-cysteine + [acceptor protein]-L-lysine = [E2 ubiquitin-conjugating enzyme]-L-cysteine + N(6)-ubiquitinyl-[acceptor protein]-L-lysine.</text>
        <dbReference type="EC" id="2.3.2.27"/>
    </reaction>
</comment>
<proteinExistence type="predicted"/>
<feature type="transmembrane region" description="Helical" evidence="16">
    <location>
        <begin position="712"/>
        <end position="729"/>
    </location>
</feature>
<dbReference type="PANTHER" id="PTHR22763">
    <property type="entry name" value="RING ZINC FINGER PROTEIN"/>
    <property type="match status" value="1"/>
</dbReference>
<feature type="transmembrane region" description="Helical" evidence="16">
    <location>
        <begin position="539"/>
        <end position="559"/>
    </location>
</feature>
<accession>A0ABZ1DCS8</accession>
<dbReference type="Pfam" id="PF11145">
    <property type="entry name" value="DUF2921"/>
    <property type="match status" value="2"/>
</dbReference>
<keyword evidence="11" id="KW-0862">Zinc</keyword>
<dbReference type="EC" id="2.3.2.27" evidence="4"/>
<keyword evidence="7" id="KW-0479">Metal-binding</keyword>
<evidence type="ECO:0000256" key="4">
    <source>
        <dbReference type="ARBA" id="ARBA00012483"/>
    </source>
</evidence>
<sequence>MSSPLAAGSDDRPPTSPTSPRSPRPITNPGDGSATDGIAPGTIRPGTMNTLPPELLLQQQQQPPRPNLTSMLFLSAFFFFMSGNNHPQNTGIEIGPDGNLKFRMSELDHAKQIRDEWVGLVHGNQTLLANYTLPPTPSIQPSTLLPPEYHYDPTRHQFYNNITGFFRSSTLHPLSVSPSSSASSSSSSTSDIEGYWRHLDHIPDFNLTGQWNETLSDELRGKWEWNNTVKWDMNLKERNISTLSSTYSKSGDEDSLKDPEDVEKQMETERDRFKDWSWIKGSLTLTSTPSPSSNSGSQSRSNSSENPTEQSMNYDFLGIHYKPNGTYNIIGLPEGMRIDIRKLPFLWKDESNINQTKEIVLRELENEVKKLDGNLMVGDLRDDDVSELTTCPLLIHLTLPPIPSTISKQELDFYNSEIQFPTGIKASLPIPPAYWQVGKGLGGVIIADQCGWIMGIEGGKGIGIDDFWDRSVSYAAFATLSQLLVLLLLVRQMERTRTPSTLAKVSLYTIIIMSITDSWVFSAHVVVGIMSDNKSSLPMLVPGFMCLCTAVVFGPRYAVLLHRIQAPERSSPAPIPPRITPTVPAAQNGAHDGSPTTPNLTTAMTDVPTTRIPAVVPALRGIFTEHPLLRWLAILAVLFCFLQFAFLPSVIPFFLFALYSFWVPQIWRNARRGTSRSMDAWFIIGTTLGRLALPLYTFAYSENVFFIEKSRWIWVIVWWQFAQVTLLFAQERFGPSFFLPKSLSPPESYNYHPLIPTSSEDPESASTSLLLLGDGEEEKTCSICMEQVDLSNSTHSSSAGISISDKRRNYALAPCGHLFHTNCLSQWMAVKTICPLCKRSLPPL</sequence>
<evidence type="ECO:0000256" key="11">
    <source>
        <dbReference type="ARBA" id="ARBA00022833"/>
    </source>
</evidence>
<feature type="transmembrane region" description="Helical" evidence="16">
    <location>
        <begin position="628"/>
        <end position="645"/>
    </location>
</feature>
<reference evidence="18 19" key="1">
    <citation type="submission" date="2024-01" db="EMBL/GenBank/DDBJ databases">
        <title>Comparative genomics of Cryptococcus and Kwoniella reveals pathogenesis evolution and contrasting modes of karyotype evolution via chromosome fusion or intercentromeric recombination.</title>
        <authorList>
            <person name="Coelho M.A."/>
            <person name="David-Palma M."/>
            <person name="Shea T."/>
            <person name="Bowers K."/>
            <person name="McGinley-Smith S."/>
            <person name="Mohammad A.W."/>
            <person name="Gnirke A."/>
            <person name="Yurkov A.M."/>
            <person name="Nowrousian M."/>
            <person name="Sun S."/>
            <person name="Cuomo C.A."/>
            <person name="Heitman J."/>
        </authorList>
    </citation>
    <scope>NUCLEOTIDE SEQUENCE [LARGE SCALE GENOMIC DNA]</scope>
    <source>
        <strain evidence="18">CBS 11374</strain>
    </source>
</reference>
<evidence type="ECO:0000256" key="5">
    <source>
        <dbReference type="ARBA" id="ARBA00022679"/>
    </source>
</evidence>
<dbReference type="EMBL" id="CP141891">
    <property type="protein sequence ID" value="WRT70497.1"/>
    <property type="molecule type" value="Genomic_DNA"/>
</dbReference>
<dbReference type="PROSITE" id="PS50089">
    <property type="entry name" value="ZF_RING_2"/>
    <property type="match status" value="1"/>
</dbReference>
<keyword evidence="5" id="KW-0808">Transferase</keyword>
<name>A0ABZ1DCS8_9TREE</name>
<evidence type="ECO:0000256" key="1">
    <source>
        <dbReference type="ARBA" id="ARBA00000900"/>
    </source>
</evidence>
<feature type="domain" description="RING-type" evidence="17">
    <location>
        <begin position="781"/>
        <end position="838"/>
    </location>
</feature>
<gene>
    <name evidence="18" type="ORF">IL334_007495</name>
</gene>
<evidence type="ECO:0000256" key="9">
    <source>
        <dbReference type="ARBA" id="ARBA00022771"/>
    </source>
</evidence>
<evidence type="ECO:0000256" key="3">
    <source>
        <dbReference type="ARBA" id="ARBA00004906"/>
    </source>
</evidence>
<evidence type="ECO:0000256" key="7">
    <source>
        <dbReference type="ARBA" id="ARBA00022723"/>
    </source>
</evidence>
<dbReference type="PANTHER" id="PTHR22763:SF162">
    <property type="entry name" value="TRANSMEMBRANE E3 UBIQUITIN-PROTEIN LIGASE 1"/>
    <property type="match status" value="1"/>
</dbReference>
<evidence type="ECO:0000256" key="14">
    <source>
        <dbReference type="PROSITE-ProRule" id="PRU00175"/>
    </source>
</evidence>
<evidence type="ECO:0000256" key="6">
    <source>
        <dbReference type="ARBA" id="ARBA00022692"/>
    </source>
</evidence>
<comment type="pathway">
    <text evidence="3">Protein modification; protein ubiquitination.</text>
</comment>
<keyword evidence="6 16" id="KW-0812">Transmembrane</keyword>